<evidence type="ECO:0000313" key="2">
    <source>
        <dbReference type="Proteomes" id="UP001143463"/>
    </source>
</evidence>
<proteinExistence type="predicted"/>
<reference evidence="1" key="2">
    <citation type="submission" date="2023-01" db="EMBL/GenBank/DDBJ databases">
        <authorList>
            <person name="Sun Q."/>
            <person name="Evtushenko L."/>
        </authorList>
    </citation>
    <scope>NUCLEOTIDE SEQUENCE</scope>
    <source>
        <strain evidence="1">VKM Ac-1069</strain>
    </source>
</reference>
<protein>
    <recommendedName>
        <fullName evidence="3">Dithiol-disulfide oxidoreductase (DUF899 family)</fullName>
    </recommendedName>
</protein>
<reference evidence="1" key="1">
    <citation type="journal article" date="2014" name="Int. J. Syst. Evol. Microbiol.">
        <title>Complete genome sequence of Corynebacterium casei LMG S-19264T (=DSM 44701T), isolated from a smear-ripened cheese.</title>
        <authorList>
            <consortium name="US DOE Joint Genome Institute (JGI-PGF)"/>
            <person name="Walter F."/>
            <person name="Albersmeier A."/>
            <person name="Kalinowski J."/>
            <person name="Ruckert C."/>
        </authorList>
    </citation>
    <scope>NUCLEOTIDE SEQUENCE</scope>
    <source>
        <strain evidence="1">VKM Ac-1069</strain>
    </source>
</reference>
<dbReference type="EMBL" id="BSFQ01000066">
    <property type="protein sequence ID" value="GLL16103.1"/>
    <property type="molecule type" value="Genomic_DNA"/>
</dbReference>
<sequence>MALPQVVSRDEWLAARRALLLREKELTRARDVLAADRRRLPMVRVEQDYRFTGPEGEVGLLDLFAGRSQLILQHFMYDPARDEPCRSCSAMAAETGEGVRDHLARRDTAFAAVSRAPYPKLQAVREARGWTFPWYSSEGSTFNYDFHATLDPAVAPANYNFRDAGELSAAGLDWMVDYVGEQPAISTFLRDGDQVFHTWSAYGRGVEEMMHGYHLLDLTALGRQEDWEEPKGRAPVVHAADPGYTS</sequence>
<dbReference type="AlphaFoldDB" id="A0A9W6UGE0"/>
<dbReference type="RefSeq" id="WP_037054372.1">
    <property type="nucleotide sequence ID" value="NZ_BAAAUZ010000042.1"/>
</dbReference>
<dbReference type="Proteomes" id="UP001143463">
    <property type="component" value="Unassembled WGS sequence"/>
</dbReference>
<dbReference type="Pfam" id="PF05988">
    <property type="entry name" value="DUF899"/>
    <property type="match status" value="1"/>
</dbReference>
<evidence type="ECO:0008006" key="3">
    <source>
        <dbReference type="Google" id="ProtNLM"/>
    </source>
</evidence>
<organism evidence="1 2">
    <name type="scientific">Pseudonocardia halophobica</name>
    <dbReference type="NCBI Taxonomy" id="29401"/>
    <lineage>
        <taxon>Bacteria</taxon>
        <taxon>Bacillati</taxon>
        <taxon>Actinomycetota</taxon>
        <taxon>Actinomycetes</taxon>
        <taxon>Pseudonocardiales</taxon>
        <taxon>Pseudonocardiaceae</taxon>
        <taxon>Pseudonocardia</taxon>
    </lineage>
</organism>
<name>A0A9W6UGE0_9PSEU</name>
<comment type="caution">
    <text evidence="1">The sequence shown here is derived from an EMBL/GenBank/DDBJ whole genome shotgun (WGS) entry which is preliminary data.</text>
</comment>
<accession>A0A9W6UGE0</accession>
<dbReference type="InterPro" id="IPR010296">
    <property type="entry name" value="DUF899_thioredox"/>
</dbReference>
<keyword evidence="2" id="KW-1185">Reference proteome</keyword>
<evidence type="ECO:0000313" key="1">
    <source>
        <dbReference type="EMBL" id="GLL16103.1"/>
    </source>
</evidence>
<gene>
    <name evidence="1" type="ORF">GCM10017577_72580</name>
</gene>